<dbReference type="GO" id="GO:0030170">
    <property type="term" value="F:pyridoxal phosphate binding"/>
    <property type="evidence" value="ECO:0007669"/>
    <property type="project" value="InterPro"/>
</dbReference>
<dbReference type="SUPFAM" id="SSF141673">
    <property type="entry name" value="MOSC N-terminal domain-like"/>
    <property type="match status" value="1"/>
</dbReference>
<accession>A0A1W1VUT3</accession>
<dbReference type="GO" id="GO:0003824">
    <property type="term" value="F:catalytic activity"/>
    <property type="evidence" value="ECO:0007669"/>
    <property type="project" value="InterPro"/>
</dbReference>
<dbReference type="EMBL" id="FWWU01000010">
    <property type="protein sequence ID" value="SMB97118.1"/>
    <property type="molecule type" value="Genomic_DNA"/>
</dbReference>
<reference evidence="2 3" key="1">
    <citation type="submission" date="2017-04" db="EMBL/GenBank/DDBJ databases">
        <authorList>
            <person name="Afonso C.L."/>
            <person name="Miller P.J."/>
            <person name="Scott M.A."/>
            <person name="Spackman E."/>
            <person name="Goraichik I."/>
            <person name="Dimitrov K.M."/>
            <person name="Suarez D.L."/>
            <person name="Swayne D.E."/>
        </authorList>
    </citation>
    <scope>NUCLEOTIDE SEQUENCE [LARGE SCALE GENOMIC DNA]</scope>
    <source>
        <strain evidence="2 3">KR-140</strain>
    </source>
</reference>
<dbReference type="RefSeq" id="WP_212648419.1">
    <property type="nucleotide sequence ID" value="NZ_FWWU01000010.1"/>
</dbReference>
<evidence type="ECO:0000313" key="2">
    <source>
        <dbReference type="EMBL" id="SMB97118.1"/>
    </source>
</evidence>
<proteinExistence type="predicted"/>
<dbReference type="SUPFAM" id="SSF50800">
    <property type="entry name" value="PK beta-barrel domain-like"/>
    <property type="match status" value="1"/>
</dbReference>
<dbReference type="PANTHER" id="PTHR14237:SF19">
    <property type="entry name" value="MITOCHONDRIAL AMIDOXIME REDUCING COMPONENT 1"/>
    <property type="match status" value="1"/>
</dbReference>
<dbReference type="GO" id="GO:0030151">
    <property type="term" value="F:molybdenum ion binding"/>
    <property type="evidence" value="ECO:0007669"/>
    <property type="project" value="InterPro"/>
</dbReference>
<dbReference type="Pfam" id="PF03476">
    <property type="entry name" value="MOSC_N"/>
    <property type="match status" value="1"/>
</dbReference>
<keyword evidence="3" id="KW-1185">Reference proteome</keyword>
<dbReference type="STRING" id="695939.SAMN00790413_06352"/>
<dbReference type="InterPro" id="IPR005302">
    <property type="entry name" value="MoCF_Sase_C"/>
</dbReference>
<dbReference type="PROSITE" id="PS51340">
    <property type="entry name" value="MOSC"/>
    <property type="match status" value="1"/>
</dbReference>
<dbReference type="Proteomes" id="UP000192582">
    <property type="component" value="Unassembled WGS sequence"/>
</dbReference>
<evidence type="ECO:0000313" key="3">
    <source>
        <dbReference type="Proteomes" id="UP000192582"/>
    </source>
</evidence>
<gene>
    <name evidence="2" type="ORF">SAMN00790413_06352</name>
</gene>
<name>A0A1W1VUT3_9DEIO</name>
<feature type="domain" description="MOSC" evidence="1">
    <location>
        <begin position="133"/>
        <end position="269"/>
    </location>
</feature>
<protein>
    <recommendedName>
        <fullName evidence="1">MOSC domain-containing protein</fullName>
    </recommendedName>
</protein>
<organism evidence="2 3">
    <name type="scientific">Deinococcus hopiensis KR-140</name>
    <dbReference type="NCBI Taxonomy" id="695939"/>
    <lineage>
        <taxon>Bacteria</taxon>
        <taxon>Thermotogati</taxon>
        <taxon>Deinococcota</taxon>
        <taxon>Deinococci</taxon>
        <taxon>Deinococcales</taxon>
        <taxon>Deinococcaceae</taxon>
        <taxon>Deinococcus</taxon>
    </lineage>
</organism>
<dbReference type="InterPro" id="IPR011037">
    <property type="entry name" value="Pyrv_Knase-like_insert_dom_sf"/>
</dbReference>
<dbReference type="InterPro" id="IPR005303">
    <property type="entry name" value="MOCOS_middle"/>
</dbReference>
<dbReference type="Pfam" id="PF03473">
    <property type="entry name" value="MOSC"/>
    <property type="match status" value="1"/>
</dbReference>
<sequence length="279" mass="30643">MSRSDASPPPEIHVSSLWIYPLKSAAGIALSTVALTDRGLSLDRRWMLIDADGEALTQRESPTLRLVTPALHPSELTFSAPGMPQLTVDLDPDGPPVQATMWKRPVSVVLASPWASTWFSTFLQRPCTLVYQPDTSHRHRGPPMNGVLLNLSDGNPVHLIGEASLDDLNTRLAQPVEAWRFRPNIVVRGSAAYAEDYWQRIRIGDIDFKVVESCARCSVVNVGEQGKRSGTVLKALASYRQRGKAIPFGQHLEHQQLGRFAVGDAVQVLQQGDSPNPVN</sequence>
<dbReference type="PANTHER" id="PTHR14237">
    <property type="entry name" value="MOLYBDOPTERIN COFACTOR SULFURASE MOSC"/>
    <property type="match status" value="1"/>
</dbReference>
<dbReference type="AlphaFoldDB" id="A0A1W1VUT3"/>
<evidence type="ECO:0000259" key="1">
    <source>
        <dbReference type="PROSITE" id="PS51340"/>
    </source>
</evidence>